<evidence type="ECO:0000313" key="6">
    <source>
        <dbReference type="Proteomes" id="UP000230750"/>
    </source>
</evidence>
<keyword evidence="6" id="KW-1185">Reference proteome</keyword>
<organism evidence="5 6">
    <name type="scientific">Stichopus japonicus</name>
    <name type="common">Sea cucumber</name>
    <dbReference type="NCBI Taxonomy" id="307972"/>
    <lineage>
        <taxon>Eukaryota</taxon>
        <taxon>Metazoa</taxon>
        <taxon>Echinodermata</taxon>
        <taxon>Eleutherozoa</taxon>
        <taxon>Echinozoa</taxon>
        <taxon>Holothuroidea</taxon>
        <taxon>Aspidochirotacea</taxon>
        <taxon>Aspidochirotida</taxon>
        <taxon>Stichopodidae</taxon>
        <taxon>Apostichopus</taxon>
    </lineage>
</organism>
<dbReference type="Proteomes" id="UP000230750">
    <property type="component" value="Unassembled WGS sequence"/>
</dbReference>
<comment type="caution">
    <text evidence="5">The sequence shown here is derived from an EMBL/GenBank/DDBJ whole genome shotgun (WGS) entry which is preliminary data.</text>
</comment>
<dbReference type="SUPFAM" id="SSF50156">
    <property type="entry name" value="PDZ domain-like"/>
    <property type="match status" value="1"/>
</dbReference>
<feature type="domain" description="PDZ" evidence="4">
    <location>
        <begin position="181"/>
        <end position="242"/>
    </location>
</feature>
<dbReference type="GO" id="GO:0002142">
    <property type="term" value="C:stereocilia ankle link complex"/>
    <property type="evidence" value="ECO:0007669"/>
    <property type="project" value="TreeGrafter"/>
</dbReference>
<dbReference type="GO" id="GO:0032426">
    <property type="term" value="C:stereocilium tip"/>
    <property type="evidence" value="ECO:0007669"/>
    <property type="project" value="TreeGrafter"/>
</dbReference>
<reference evidence="5 6" key="1">
    <citation type="journal article" date="2017" name="PLoS Biol.">
        <title>The sea cucumber genome provides insights into morphological evolution and visceral regeneration.</title>
        <authorList>
            <person name="Zhang X."/>
            <person name="Sun L."/>
            <person name="Yuan J."/>
            <person name="Sun Y."/>
            <person name="Gao Y."/>
            <person name="Zhang L."/>
            <person name="Li S."/>
            <person name="Dai H."/>
            <person name="Hamel J.F."/>
            <person name="Liu C."/>
            <person name="Yu Y."/>
            <person name="Liu S."/>
            <person name="Lin W."/>
            <person name="Guo K."/>
            <person name="Jin S."/>
            <person name="Xu P."/>
            <person name="Storey K.B."/>
            <person name="Huan P."/>
            <person name="Zhang T."/>
            <person name="Zhou Y."/>
            <person name="Zhang J."/>
            <person name="Lin C."/>
            <person name="Li X."/>
            <person name="Xing L."/>
            <person name="Huo D."/>
            <person name="Sun M."/>
            <person name="Wang L."/>
            <person name="Mercier A."/>
            <person name="Li F."/>
            <person name="Yang H."/>
            <person name="Xiang J."/>
        </authorList>
    </citation>
    <scope>NUCLEOTIDE SEQUENCE [LARGE SCALE GENOMIC DNA]</scope>
    <source>
        <strain evidence="5">Shaxun</strain>
        <tissue evidence="5">Muscle</tissue>
    </source>
</reference>
<dbReference type="STRING" id="307972.A0A2G8KLH1"/>
<dbReference type="InterPro" id="IPR051844">
    <property type="entry name" value="USH2_Complex_Protein"/>
</dbReference>
<dbReference type="Pfam" id="PF00595">
    <property type="entry name" value="PDZ"/>
    <property type="match status" value="1"/>
</dbReference>
<sequence length="261" mass="29423">MIWTNLFHRDHRHLRRDLRCPLPRLPLLHLPLRCTPTPWTFRHPRLRELRLQQWLRSHVNPPDEPLYAKVNKSKKGGNQDSQINSGIAVEAPYATISEFDKLSINSAESERSSLTSPKKGILKTSFNNDMKRPNIQVRNRDLGDNYEPSPLREIGNEARMEGTLEVDVPWPSSPPPTDSFRVDLYKINPSLGLSVSGGSDCKHQPSVKIDQIIPGGAAAEDGTLQVSYTLVGIDGTSLRYVTTMRRWTSSVTRTPTRAPNS</sequence>
<dbReference type="PANTHER" id="PTHR23116">
    <property type="entry name" value="PDZ DOMAIN CONTAINING WHIRLIN AND HARMONIN-RELATED"/>
    <property type="match status" value="1"/>
</dbReference>
<dbReference type="GO" id="GO:0005929">
    <property type="term" value="C:cilium"/>
    <property type="evidence" value="ECO:0007669"/>
    <property type="project" value="TreeGrafter"/>
</dbReference>
<dbReference type="Gene3D" id="2.30.42.10">
    <property type="match status" value="1"/>
</dbReference>
<keyword evidence="2" id="KW-0677">Repeat</keyword>
<dbReference type="PROSITE" id="PS50106">
    <property type="entry name" value="PDZ"/>
    <property type="match status" value="1"/>
</dbReference>
<proteinExistence type="predicted"/>
<evidence type="ECO:0000256" key="2">
    <source>
        <dbReference type="ARBA" id="ARBA00022737"/>
    </source>
</evidence>
<dbReference type="AlphaFoldDB" id="A0A2G8KLH1"/>
<evidence type="ECO:0000256" key="3">
    <source>
        <dbReference type="ARBA" id="ARBA00023273"/>
    </source>
</evidence>
<protein>
    <recommendedName>
        <fullName evidence="4">PDZ domain-containing protein</fullName>
    </recommendedName>
</protein>
<evidence type="ECO:0000256" key="1">
    <source>
        <dbReference type="ARBA" id="ARBA00004316"/>
    </source>
</evidence>
<name>A0A2G8KLH1_STIJA</name>
<evidence type="ECO:0000259" key="4">
    <source>
        <dbReference type="PROSITE" id="PS50106"/>
    </source>
</evidence>
<gene>
    <name evidence="5" type="ORF">BSL78_14311</name>
</gene>
<comment type="subcellular location">
    <subcellularLocation>
        <location evidence="1">Cell projection</location>
    </subcellularLocation>
</comment>
<dbReference type="InterPro" id="IPR036034">
    <property type="entry name" value="PDZ_sf"/>
</dbReference>
<accession>A0A2G8KLH1</accession>
<dbReference type="InterPro" id="IPR001478">
    <property type="entry name" value="PDZ"/>
</dbReference>
<dbReference type="GO" id="GO:0005886">
    <property type="term" value="C:plasma membrane"/>
    <property type="evidence" value="ECO:0007669"/>
    <property type="project" value="TreeGrafter"/>
</dbReference>
<evidence type="ECO:0000313" key="5">
    <source>
        <dbReference type="EMBL" id="PIK48815.1"/>
    </source>
</evidence>
<dbReference type="PANTHER" id="PTHR23116:SF29">
    <property type="entry name" value="PDZ DOMAIN-CONTAINING PROTEIN 7"/>
    <property type="match status" value="1"/>
</dbReference>
<dbReference type="EMBL" id="MRZV01000500">
    <property type="protein sequence ID" value="PIK48815.1"/>
    <property type="molecule type" value="Genomic_DNA"/>
</dbReference>
<keyword evidence="3" id="KW-0966">Cell projection</keyword>